<gene>
    <name evidence="1" type="ORF">C427_2107</name>
</gene>
<evidence type="ECO:0000313" key="2">
    <source>
        <dbReference type="Proteomes" id="UP000011864"/>
    </source>
</evidence>
<dbReference type="Proteomes" id="UP000011864">
    <property type="component" value="Chromosome"/>
</dbReference>
<protein>
    <submittedName>
        <fullName evidence="1">Uncharacterized protein</fullName>
    </submittedName>
</protein>
<name>K7AZA0_9ALTE</name>
<proteinExistence type="predicted"/>
<dbReference type="AlphaFoldDB" id="K7AZA0"/>
<reference evidence="1 2" key="1">
    <citation type="journal article" date="2013" name="Genome Announc.">
        <title>Complete Genome Sequence of Glaciecola psychrophila Strain 170T.</title>
        <authorList>
            <person name="Yin J."/>
            <person name="Chen J."/>
            <person name="Liu G."/>
            <person name="Yu Y."/>
            <person name="Song L."/>
            <person name="Wang X."/>
            <person name="Qu X."/>
        </authorList>
    </citation>
    <scope>NUCLEOTIDE SEQUENCE [LARGE SCALE GENOMIC DNA]</scope>
    <source>
        <strain evidence="1 2">170</strain>
    </source>
</reference>
<dbReference type="EMBL" id="CP003837">
    <property type="protein sequence ID" value="AGH44216.1"/>
    <property type="molecule type" value="Genomic_DNA"/>
</dbReference>
<evidence type="ECO:0000313" key="1">
    <source>
        <dbReference type="EMBL" id="AGH44216.1"/>
    </source>
</evidence>
<accession>K7AZA0</accession>
<dbReference type="STRING" id="1129794.C427_2107"/>
<dbReference type="KEGG" id="gps:C427_2107"/>
<organism evidence="1 2">
    <name type="scientific">Paraglaciecola psychrophila 170</name>
    <dbReference type="NCBI Taxonomy" id="1129794"/>
    <lineage>
        <taxon>Bacteria</taxon>
        <taxon>Pseudomonadati</taxon>
        <taxon>Pseudomonadota</taxon>
        <taxon>Gammaproteobacteria</taxon>
        <taxon>Alteromonadales</taxon>
        <taxon>Alteromonadaceae</taxon>
        <taxon>Paraglaciecola</taxon>
    </lineage>
</organism>
<sequence length="37" mass="4344">MYRLPHNPFLADSGYLTQLVSQYKNVIGIYLFIPHYA</sequence>
<dbReference type="HOGENOM" id="CLU_3346931_0_0_6"/>
<keyword evidence="2" id="KW-1185">Reference proteome</keyword>